<dbReference type="Proteomes" id="UP001529491">
    <property type="component" value="Chromosome"/>
</dbReference>
<keyword evidence="3 7" id="KW-0812">Transmembrane</keyword>
<evidence type="ECO:0000256" key="7">
    <source>
        <dbReference type="SAM" id="Phobius"/>
    </source>
</evidence>
<dbReference type="RefSeq" id="WP_310472022.1">
    <property type="nucleotide sequence ID" value="NZ_CP136522.1"/>
</dbReference>
<accession>A0ABZ0JXW0</accession>
<feature type="transmembrane region" description="Helical" evidence="7">
    <location>
        <begin position="143"/>
        <end position="162"/>
    </location>
</feature>
<dbReference type="InterPro" id="IPR002898">
    <property type="entry name" value="MotA_ExbB_proton_chnl"/>
</dbReference>
<keyword evidence="6" id="KW-0813">Transport</keyword>
<feature type="transmembrane region" description="Helical" evidence="7">
    <location>
        <begin position="102"/>
        <end position="123"/>
    </location>
</feature>
<evidence type="ECO:0000313" key="9">
    <source>
        <dbReference type="EMBL" id="WOT04391.1"/>
    </source>
</evidence>
<dbReference type="InterPro" id="IPR050790">
    <property type="entry name" value="ExbB/TolQ_transport"/>
</dbReference>
<dbReference type="PANTHER" id="PTHR30625">
    <property type="entry name" value="PROTEIN TOLQ"/>
    <property type="match status" value="1"/>
</dbReference>
<name>A0ABZ0JXW0_9GAMM</name>
<dbReference type="PANTHER" id="PTHR30625:SF18">
    <property type="entry name" value="TONB2 ENERGY TRANSDUCTION SYSTEM INNER MEMBRANE COMPONENT EXBB"/>
    <property type="match status" value="1"/>
</dbReference>
<keyword evidence="6" id="KW-0653">Protein transport</keyword>
<feature type="transmembrane region" description="Helical" evidence="7">
    <location>
        <begin position="30"/>
        <end position="51"/>
    </location>
</feature>
<evidence type="ECO:0000256" key="5">
    <source>
        <dbReference type="ARBA" id="ARBA00023136"/>
    </source>
</evidence>
<gene>
    <name evidence="9" type="ORF">RGE70_13820</name>
</gene>
<evidence type="ECO:0000256" key="3">
    <source>
        <dbReference type="ARBA" id="ARBA00022692"/>
    </source>
</evidence>
<evidence type="ECO:0000256" key="1">
    <source>
        <dbReference type="ARBA" id="ARBA00004651"/>
    </source>
</evidence>
<keyword evidence="4 7" id="KW-1133">Transmembrane helix</keyword>
<comment type="subcellular location">
    <subcellularLocation>
        <location evidence="1">Cell membrane</location>
        <topology evidence="1">Multi-pass membrane protein</topology>
    </subcellularLocation>
    <subcellularLocation>
        <location evidence="6">Membrane</location>
        <topology evidence="6">Multi-pass membrane protein</topology>
    </subcellularLocation>
</comment>
<organism evidence="9 10">
    <name type="scientific">Shewanella youngdeokensis</name>
    <dbReference type="NCBI Taxonomy" id="2999068"/>
    <lineage>
        <taxon>Bacteria</taxon>
        <taxon>Pseudomonadati</taxon>
        <taxon>Pseudomonadota</taxon>
        <taxon>Gammaproteobacteria</taxon>
        <taxon>Alteromonadales</taxon>
        <taxon>Shewanellaceae</taxon>
        <taxon>Shewanella</taxon>
    </lineage>
</organism>
<reference evidence="9 10" key="1">
    <citation type="submission" date="2023-10" db="EMBL/GenBank/DDBJ databases">
        <title>Complete genome sequence of Shewanella sp. DAU334.</title>
        <authorList>
            <person name="Lee Y.-S."/>
            <person name="Jeong H.-R."/>
            <person name="Hwang E.-J."/>
            <person name="Choi Y.-L."/>
            <person name="Kim G.-D."/>
        </authorList>
    </citation>
    <scope>NUCLEOTIDE SEQUENCE [LARGE SCALE GENOMIC DNA]</scope>
    <source>
        <strain evidence="9 10">DAU334</strain>
    </source>
</reference>
<keyword evidence="10" id="KW-1185">Reference proteome</keyword>
<keyword evidence="2" id="KW-1003">Cell membrane</keyword>
<dbReference type="Pfam" id="PF01618">
    <property type="entry name" value="MotA_ExbB"/>
    <property type="match status" value="1"/>
</dbReference>
<feature type="domain" description="MotA/TolQ/ExbB proton channel" evidence="8">
    <location>
        <begin position="74"/>
        <end position="177"/>
    </location>
</feature>
<keyword evidence="5 7" id="KW-0472">Membrane</keyword>
<sequence>MEALADLALILSDYGPLAAIKAFMYRGGPVLWWLAGLVAVFWVLALERIWYFAVTFQQEQQVWVQQWLQRTDKVSWYAQAQRTRWLDEAEQKLKCHLPMLKLIVMLFPMLGLLGTVTGMISVFDVISLQGSAEPRLMASGISMATLPTMAGMVAALIGMFVFSRLNSVSEKRLVHLERLMRTSATVTA</sequence>
<dbReference type="EMBL" id="CP136522">
    <property type="protein sequence ID" value="WOT04391.1"/>
    <property type="molecule type" value="Genomic_DNA"/>
</dbReference>
<evidence type="ECO:0000256" key="6">
    <source>
        <dbReference type="RuleBase" id="RU004057"/>
    </source>
</evidence>
<proteinExistence type="inferred from homology"/>
<evidence type="ECO:0000313" key="10">
    <source>
        <dbReference type="Proteomes" id="UP001529491"/>
    </source>
</evidence>
<evidence type="ECO:0000256" key="2">
    <source>
        <dbReference type="ARBA" id="ARBA00022475"/>
    </source>
</evidence>
<evidence type="ECO:0000259" key="8">
    <source>
        <dbReference type="Pfam" id="PF01618"/>
    </source>
</evidence>
<comment type="similarity">
    <text evidence="6">Belongs to the exbB/tolQ family.</text>
</comment>
<evidence type="ECO:0000256" key="4">
    <source>
        <dbReference type="ARBA" id="ARBA00022989"/>
    </source>
</evidence>
<protein>
    <submittedName>
        <fullName evidence="9">MotA/TolQ/ExbB proton channel family protein</fullName>
    </submittedName>
</protein>